<proteinExistence type="predicted"/>
<gene>
    <name evidence="1" type="ORF">DFH07DRAFT_910993</name>
</gene>
<organism evidence="1 2">
    <name type="scientific">Mycena maculata</name>
    <dbReference type="NCBI Taxonomy" id="230809"/>
    <lineage>
        <taxon>Eukaryota</taxon>
        <taxon>Fungi</taxon>
        <taxon>Dikarya</taxon>
        <taxon>Basidiomycota</taxon>
        <taxon>Agaricomycotina</taxon>
        <taxon>Agaricomycetes</taxon>
        <taxon>Agaricomycetidae</taxon>
        <taxon>Agaricales</taxon>
        <taxon>Marasmiineae</taxon>
        <taxon>Mycenaceae</taxon>
        <taxon>Mycena</taxon>
    </lineage>
</organism>
<dbReference type="Proteomes" id="UP001215280">
    <property type="component" value="Unassembled WGS sequence"/>
</dbReference>
<sequence length="272" mass="30424">MDRTEIVAPPVHQLEPKRVIDVWFEDGNCIIEAEDYQFCLLKSFLTKRSPIFQDTFSMPQPEDAECVNGLPVLHIHDSAADAAHFFKAIFDSEFDLLALPRGGPAPTSFEKVAAILRLSTKYEVEYLRALQHLSLAYPISLPLWKACETSLTTFPVFPSALATINLAREVDCTWVLPTALYDYCKFTGPAEIFSGTVQDGVLLSLSDADKQLCLEARESQKEASKDMESFLTSPLPADCTGDGGCAVNRLTWTHILNKRRQDGFWLDPTEAW</sequence>
<evidence type="ECO:0008006" key="3">
    <source>
        <dbReference type="Google" id="ProtNLM"/>
    </source>
</evidence>
<accession>A0AAD7NWF1</accession>
<comment type="caution">
    <text evidence="1">The sequence shown here is derived from an EMBL/GenBank/DDBJ whole genome shotgun (WGS) entry which is preliminary data.</text>
</comment>
<keyword evidence="2" id="KW-1185">Reference proteome</keyword>
<reference evidence="1" key="1">
    <citation type="submission" date="2023-03" db="EMBL/GenBank/DDBJ databases">
        <title>Massive genome expansion in bonnet fungi (Mycena s.s.) driven by repeated elements and novel gene families across ecological guilds.</title>
        <authorList>
            <consortium name="Lawrence Berkeley National Laboratory"/>
            <person name="Harder C.B."/>
            <person name="Miyauchi S."/>
            <person name="Viragh M."/>
            <person name="Kuo A."/>
            <person name="Thoen E."/>
            <person name="Andreopoulos B."/>
            <person name="Lu D."/>
            <person name="Skrede I."/>
            <person name="Drula E."/>
            <person name="Henrissat B."/>
            <person name="Morin E."/>
            <person name="Kohler A."/>
            <person name="Barry K."/>
            <person name="LaButti K."/>
            <person name="Morin E."/>
            <person name="Salamov A."/>
            <person name="Lipzen A."/>
            <person name="Mereny Z."/>
            <person name="Hegedus B."/>
            <person name="Baldrian P."/>
            <person name="Stursova M."/>
            <person name="Weitz H."/>
            <person name="Taylor A."/>
            <person name="Grigoriev I.V."/>
            <person name="Nagy L.G."/>
            <person name="Martin F."/>
            <person name="Kauserud H."/>
        </authorList>
    </citation>
    <scope>NUCLEOTIDE SEQUENCE</scope>
    <source>
        <strain evidence="1">CBHHK188m</strain>
    </source>
</reference>
<name>A0AAD7NWF1_9AGAR</name>
<protein>
    <recommendedName>
        <fullName evidence="3">BTB domain-containing protein</fullName>
    </recommendedName>
</protein>
<dbReference type="InterPro" id="IPR011333">
    <property type="entry name" value="SKP1/BTB/POZ_sf"/>
</dbReference>
<dbReference type="EMBL" id="JARJLG010000008">
    <property type="protein sequence ID" value="KAJ7778672.1"/>
    <property type="molecule type" value="Genomic_DNA"/>
</dbReference>
<evidence type="ECO:0000313" key="2">
    <source>
        <dbReference type="Proteomes" id="UP001215280"/>
    </source>
</evidence>
<dbReference type="Gene3D" id="3.30.710.10">
    <property type="entry name" value="Potassium Channel Kv1.1, Chain A"/>
    <property type="match status" value="1"/>
</dbReference>
<dbReference type="AlphaFoldDB" id="A0AAD7NWF1"/>
<evidence type="ECO:0000313" key="1">
    <source>
        <dbReference type="EMBL" id="KAJ7778672.1"/>
    </source>
</evidence>